<organism evidence="1 2">
    <name type="scientific">Paenibacillus odorifer</name>
    <dbReference type="NCBI Taxonomy" id="189426"/>
    <lineage>
        <taxon>Bacteria</taxon>
        <taxon>Bacillati</taxon>
        <taxon>Bacillota</taxon>
        <taxon>Bacilli</taxon>
        <taxon>Bacillales</taxon>
        <taxon>Paenibacillaceae</taxon>
        <taxon>Paenibacillus</taxon>
    </lineage>
</organism>
<dbReference type="RefSeq" id="WP_076133123.1">
    <property type="nucleotide sequence ID" value="NZ_CP021965.1"/>
</dbReference>
<evidence type="ECO:0000313" key="2">
    <source>
        <dbReference type="Proteomes" id="UP000249163"/>
    </source>
</evidence>
<sequence>MGLSFRNSTSVTIYVAFAYYSSASCNKGSIPLIPWPSWYEAVGWYTINPGQTVEVLNGAVNNREIYYYAESADRRLVWSGVNYLTLPQNAFKLCGGAGYCAAPLCRRLGLRKISIGNYRNYTVNIVSTSIQSQSKFSNVNTAVPGKRKNVGRSTSPIKGLRVVRPTAGRKSISKQ</sequence>
<evidence type="ECO:0000313" key="1">
    <source>
        <dbReference type="EMBL" id="AWV33894.1"/>
    </source>
</evidence>
<evidence type="ECO:0008006" key="3">
    <source>
        <dbReference type="Google" id="ProtNLM"/>
    </source>
</evidence>
<reference evidence="1 2" key="1">
    <citation type="submission" date="2017-06" db="EMBL/GenBank/DDBJ databases">
        <title>Complete genome sequence of Paenibacillus odorifer CBA7130.</title>
        <authorList>
            <person name="Nam Y.-D."/>
            <person name="Kang J."/>
            <person name="Chung W.-H."/>
        </authorList>
    </citation>
    <scope>NUCLEOTIDE SEQUENCE [LARGE SCALE GENOMIC DNA]</scope>
    <source>
        <strain evidence="1 2">CBA7130</strain>
    </source>
</reference>
<dbReference type="EMBL" id="CP021965">
    <property type="protein sequence ID" value="AWV33894.1"/>
    <property type="molecule type" value="Genomic_DNA"/>
</dbReference>
<gene>
    <name evidence="1" type="ORF">CD191_15425</name>
</gene>
<accession>A0A1R0Z711</accession>
<dbReference type="AlphaFoldDB" id="A0A1R0Z711"/>
<name>A0A1R0Z711_9BACL</name>
<protein>
    <recommendedName>
        <fullName evidence="3">DUF1036 domain-containing protein</fullName>
    </recommendedName>
</protein>
<dbReference type="OrthoDB" id="2644121at2"/>
<dbReference type="PROSITE" id="PS51257">
    <property type="entry name" value="PROKAR_LIPOPROTEIN"/>
    <property type="match status" value="1"/>
</dbReference>
<dbReference type="Pfam" id="PF06282">
    <property type="entry name" value="DUF1036"/>
    <property type="match status" value="1"/>
</dbReference>
<proteinExistence type="predicted"/>
<dbReference type="InterPro" id="IPR009380">
    <property type="entry name" value="DUF1036"/>
</dbReference>
<dbReference type="Proteomes" id="UP000249163">
    <property type="component" value="Chromosome"/>
</dbReference>